<evidence type="ECO:0000256" key="2">
    <source>
        <dbReference type="ARBA" id="ARBA00022603"/>
    </source>
</evidence>
<reference evidence="6" key="1">
    <citation type="submission" date="2019-06" db="EMBL/GenBank/DDBJ databases">
        <title>Draft genome sequence of the griseofulvin-producing fungus Xylaria cubensis strain G536.</title>
        <authorList>
            <person name="Mead M.E."/>
            <person name="Raja H.A."/>
            <person name="Steenwyk J.L."/>
            <person name="Knowles S.L."/>
            <person name="Oberlies N.H."/>
            <person name="Rokas A."/>
        </authorList>
    </citation>
    <scope>NUCLEOTIDE SEQUENCE [LARGE SCALE GENOMIC DNA]</scope>
    <source>
        <strain evidence="6">G536</strain>
    </source>
</reference>
<dbReference type="GO" id="GO:0008757">
    <property type="term" value="F:S-adenosylmethionine-dependent methyltransferase activity"/>
    <property type="evidence" value="ECO:0007669"/>
    <property type="project" value="InterPro"/>
</dbReference>
<dbReference type="Gene3D" id="3.40.50.150">
    <property type="entry name" value="Vaccinia Virus protein VP39"/>
    <property type="match status" value="1"/>
</dbReference>
<keyword evidence="3" id="KW-0808">Transferase</keyword>
<accession>A0A553HPI1</accession>
<evidence type="ECO:0000313" key="5">
    <source>
        <dbReference type="EMBL" id="TRX89868.1"/>
    </source>
</evidence>
<dbReference type="PANTHER" id="PTHR44942">
    <property type="entry name" value="METHYLTRANSF_11 DOMAIN-CONTAINING PROTEIN"/>
    <property type="match status" value="1"/>
</dbReference>
<feature type="domain" description="Methyltransferase type 11" evidence="4">
    <location>
        <begin position="51"/>
        <end position="153"/>
    </location>
</feature>
<evidence type="ECO:0000256" key="3">
    <source>
        <dbReference type="ARBA" id="ARBA00022679"/>
    </source>
</evidence>
<dbReference type="OrthoDB" id="10027013at2759"/>
<protein>
    <recommendedName>
        <fullName evidence="4">Methyltransferase type 11 domain-containing protein</fullName>
    </recommendedName>
</protein>
<sequence>MSNTVQQDNLWDFGKIDWDEYESHRPPYPDELYKIIFKYHGDHQGRWSQALDVGAGGGTVTKELLLVFDHVYCSDAAAGYVAQAQERFATEKEKGSITFLQRKFHEFKPEQDFDSDDHLVDLVTAGTCIHLAPSPGKVMSLFAPLLRSGGSVAVISYGTIPITEPDEPAGPLIYNALDAFSRYFHDKFVETRNHPGAATMQARYENVEFDPAVWRDVRRLQSLSGEYACPKWIESSAPNIGPNDTLEKLPDDFVMRVIDYEFLVKYFHNFGPGMVPMSVLSEHLAELKKVMSDRKIVVKWPFMGMLATKR</sequence>
<dbReference type="PANTHER" id="PTHR44942:SF4">
    <property type="entry name" value="METHYLTRANSFERASE TYPE 11 DOMAIN-CONTAINING PROTEIN"/>
    <property type="match status" value="1"/>
</dbReference>
<dbReference type="SUPFAM" id="SSF53335">
    <property type="entry name" value="S-adenosyl-L-methionine-dependent methyltransferases"/>
    <property type="match status" value="1"/>
</dbReference>
<evidence type="ECO:0000259" key="4">
    <source>
        <dbReference type="Pfam" id="PF08241"/>
    </source>
</evidence>
<dbReference type="AlphaFoldDB" id="A0A553HPI1"/>
<comment type="caution">
    <text evidence="5">The sequence shown here is derived from an EMBL/GenBank/DDBJ whole genome shotgun (WGS) entry which is preliminary data.</text>
</comment>
<keyword evidence="6" id="KW-1185">Reference proteome</keyword>
<evidence type="ECO:0000256" key="1">
    <source>
        <dbReference type="ARBA" id="ARBA00008361"/>
    </source>
</evidence>
<dbReference type="EMBL" id="VFLP01000062">
    <property type="protein sequence ID" value="TRX89868.1"/>
    <property type="molecule type" value="Genomic_DNA"/>
</dbReference>
<dbReference type="InterPro" id="IPR013216">
    <property type="entry name" value="Methyltransf_11"/>
</dbReference>
<name>A0A553HPI1_9PEZI</name>
<organism evidence="5 6">
    <name type="scientific">Xylaria flabelliformis</name>
    <dbReference type="NCBI Taxonomy" id="2512241"/>
    <lineage>
        <taxon>Eukaryota</taxon>
        <taxon>Fungi</taxon>
        <taxon>Dikarya</taxon>
        <taxon>Ascomycota</taxon>
        <taxon>Pezizomycotina</taxon>
        <taxon>Sordariomycetes</taxon>
        <taxon>Xylariomycetidae</taxon>
        <taxon>Xylariales</taxon>
        <taxon>Xylariaceae</taxon>
        <taxon>Xylaria</taxon>
    </lineage>
</organism>
<dbReference type="STRING" id="2512241.A0A553HPI1"/>
<dbReference type="Pfam" id="PF08241">
    <property type="entry name" value="Methyltransf_11"/>
    <property type="match status" value="1"/>
</dbReference>
<gene>
    <name evidence="5" type="ORF">FHL15_009301</name>
</gene>
<keyword evidence="2" id="KW-0489">Methyltransferase</keyword>
<dbReference type="GO" id="GO:0032259">
    <property type="term" value="P:methylation"/>
    <property type="evidence" value="ECO:0007669"/>
    <property type="project" value="UniProtKB-KW"/>
</dbReference>
<dbReference type="CDD" id="cd02440">
    <property type="entry name" value="AdoMet_MTases"/>
    <property type="match status" value="1"/>
</dbReference>
<dbReference type="Proteomes" id="UP000319160">
    <property type="component" value="Unassembled WGS sequence"/>
</dbReference>
<dbReference type="InterPro" id="IPR029063">
    <property type="entry name" value="SAM-dependent_MTases_sf"/>
</dbReference>
<comment type="similarity">
    <text evidence="1">Belongs to the methyltransferase superfamily.</text>
</comment>
<proteinExistence type="inferred from homology"/>
<evidence type="ECO:0000313" key="6">
    <source>
        <dbReference type="Proteomes" id="UP000319160"/>
    </source>
</evidence>
<dbReference type="InterPro" id="IPR051052">
    <property type="entry name" value="Diverse_substrate_MTase"/>
</dbReference>